<comment type="caution">
    <text evidence="1">The sequence shown here is derived from an EMBL/GenBank/DDBJ whole genome shotgun (WGS) entry which is preliminary data.</text>
</comment>
<keyword evidence="1" id="KW-0687">Ribonucleoprotein</keyword>
<evidence type="ECO:0000313" key="1">
    <source>
        <dbReference type="EMBL" id="CAH6720327.1"/>
    </source>
</evidence>
<dbReference type="EMBL" id="CALSDN010000003">
    <property type="protein sequence ID" value="CAH6720327.1"/>
    <property type="molecule type" value="Genomic_DNA"/>
</dbReference>
<keyword evidence="2" id="KW-1185">Reference proteome</keyword>
<dbReference type="Proteomes" id="UP001152531">
    <property type="component" value="Unassembled WGS sequence"/>
</dbReference>
<evidence type="ECO:0000313" key="2">
    <source>
        <dbReference type="Proteomes" id="UP001152531"/>
    </source>
</evidence>
<reference evidence="1" key="1">
    <citation type="submission" date="2022-06" db="EMBL/GenBank/DDBJ databases">
        <authorList>
            <person name="Legras J.-L."/>
            <person name="Devillers H."/>
            <person name="Grondin C."/>
        </authorList>
    </citation>
    <scope>NUCLEOTIDE SEQUENCE</scope>
    <source>
        <strain evidence="1">CLIB 1444</strain>
    </source>
</reference>
<proteinExistence type="predicted"/>
<accession>A0ACA9Y6J3</accession>
<protein>
    <submittedName>
        <fullName evidence="1">U2 small nuclear ribonucleoprotein A</fullName>
    </submittedName>
</protein>
<sequence>MKLTSQVIEASTTYTNPSKQATLQLRNSNLTIIDEWPTSYNYDALDLTNNNLIEISLNEPLPIRTLVINGNNEFHQLSSKHFPFLESLSIMGTNVRWEDFESWKFPNLKHFIAIDTPLSSIKNYRILVIKQIPSLEVLDFEKVKQKERLAVKDVKVVDEIDEDYKAQLIEKLKNTDDLLEIERIERILTKK</sequence>
<gene>
    <name evidence="1" type="ORF">CLIB1444_03S09450</name>
</gene>
<name>A0ACA9Y6J3_9ASCO</name>
<organism evidence="1 2">
    <name type="scientific">[Candida] jaroonii</name>
    <dbReference type="NCBI Taxonomy" id="467808"/>
    <lineage>
        <taxon>Eukaryota</taxon>
        <taxon>Fungi</taxon>
        <taxon>Dikarya</taxon>
        <taxon>Ascomycota</taxon>
        <taxon>Saccharomycotina</taxon>
        <taxon>Pichiomycetes</taxon>
        <taxon>Debaryomycetaceae</taxon>
        <taxon>Yamadazyma</taxon>
    </lineage>
</organism>